<evidence type="ECO:0000313" key="3">
    <source>
        <dbReference type="Proteomes" id="UP000237347"/>
    </source>
</evidence>
<protein>
    <submittedName>
        <fullName evidence="2">Uncharacterized protein</fullName>
    </submittedName>
</protein>
<organism evidence="2 3">
    <name type="scientific">Quercus suber</name>
    <name type="common">Cork oak</name>
    <dbReference type="NCBI Taxonomy" id="58331"/>
    <lineage>
        <taxon>Eukaryota</taxon>
        <taxon>Viridiplantae</taxon>
        <taxon>Streptophyta</taxon>
        <taxon>Embryophyta</taxon>
        <taxon>Tracheophyta</taxon>
        <taxon>Spermatophyta</taxon>
        <taxon>Magnoliopsida</taxon>
        <taxon>eudicotyledons</taxon>
        <taxon>Gunneridae</taxon>
        <taxon>Pentapetalae</taxon>
        <taxon>rosids</taxon>
        <taxon>fabids</taxon>
        <taxon>Fagales</taxon>
        <taxon>Fagaceae</taxon>
        <taxon>Quercus</taxon>
    </lineage>
</organism>
<comment type="caution">
    <text evidence="2">The sequence shown here is derived from an EMBL/GenBank/DDBJ whole genome shotgun (WGS) entry which is preliminary data.</text>
</comment>
<feature type="compositionally biased region" description="Basic and acidic residues" evidence="1">
    <location>
        <begin position="55"/>
        <end position="65"/>
    </location>
</feature>
<keyword evidence="3" id="KW-1185">Reference proteome</keyword>
<accession>A0AAW0KLJ5</accession>
<dbReference type="AlphaFoldDB" id="A0AAW0KLJ5"/>
<evidence type="ECO:0000256" key="1">
    <source>
        <dbReference type="SAM" id="MobiDB-lite"/>
    </source>
</evidence>
<dbReference type="EMBL" id="PKMF04000286">
    <property type="protein sequence ID" value="KAK7839308.1"/>
    <property type="molecule type" value="Genomic_DNA"/>
</dbReference>
<sequence>MSESVGRVRSMRSKIEEIDARLKNIVTDKKDLELRENTGGRTRTTRSRVPTTSLENKEKALYPVP</sequence>
<name>A0AAW0KLJ5_QUESU</name>
<feature type="region of interest" description="Disordered" evidence="1">
    <location>
        <begin position="35"/>
        <end position="65"/>
    </location>
</feature>
<dbReference type="Proteomes" id="UP000237347">
    <property type="component" value="Unassembled WGS sequence"/>
</dbReference>
<proteinExistence type="predicted"/>
<reference evidence="2 3" key="1">
    <citation type="journal article" date="2018" name="Sci. Data">
        <title>The draft genome sequence of cork oak.</title>
        <authorList>
            <person name="Ramos A.M."/>
            <person name="Usie A."/>
            <person name="Barbosa P."/>
            <person name="Barros P.M."/>
            <person name="Capote T."/>
            <person name="Chaves I."/>
            <person name="Simoes F."/>
            <person name="Abreu I."/>
            <person name="Carrasquinho I."/>
            <person name="Faro C."/>
            <person name="Guimaraes J.B."/>
            <person name="Mendonca D."/>
            <person name="Nobrega F."/>
            <person name="Rodrigues L."/>
            <person name="Saibo N.J.M."/>
            <person name="Varela M.C."/>
            <person name="Egas C."/>
            <person name="Matos J."/>
            <person name="Miguel C.M."/>
            <person name="Oliveira M.M."/>
            <person name="Ricardo C.P."/>
            <person name="Goncalves S."/>
        </authorList>
    </citation>
    <scope>NUCLEOTIDE SEQUENCE [LARGE SCALE GENOMIC DNA]</scope>
    <source>
        <strain evidence="3">cv. HL8</strain>
    </source>
</reference>
<evidence type="ECO:0000313" key="2">
    <source>
        <dbReference type="EMBL" id="KAK7839308.1"/>
    </source>
</evidence>
<feature type="compositionally biased region" description="Low complexity" evidence="1">
    <location>
        <begin position="39"/>
        <end position="53"/>
    </location>
</feature>
<gene>
    <name evidence="2" type="ORF">CFP56_018158</name>
</gene>